<dbReference type="EMBL" id="BPQH01000005">
    <property type="protein sequence ID" value="GJD49225.1"/>
    <property type="molecule type" value="Genomic_DNA"/>
</dbReference>
<evidence type="ECO:0000256" key="1">
    <source>
        <dbReference type="ARBA" id="ARBA00004196"/>
    </source>
</evidence>
<gene>
    <name evidence="9" type="ORF">OPKNFCMD_1955</name>
</gene>
<dbReference type="InterPro" id="IPR056413">
    <property type="entry name" value="TPR_CcmH_CycH"/>
</dbReference>
<evidence type="ECO:0000259" key="8">
    <source>
        <dbReference type="Pfam" id="PF23914"/>
    </source>
</evidence>
<evidence type="ECO:0000256" key="7">
    <source>
        <dbReference type="SAM" id="Phobius"/>
    </source>
</evidence>
<reference evidence="9" key="2">
    <citation type="submission" date="2021-08" db="EMBL/GenBank/DDBJ databases">
        <authorList>
            <person name="Tani A."/>
            <person name="Ola A."/>
            <person name="Ogura Y."/>
            <person name="Katsura K."/>
            <person name="Hayashi T."/>
        </authorList>
    </citation>
    <scope>NUCLEOTIDE SEQUENCE</scope>
    <source>
        <strain evidence="9">KCTC 52305</strain>
    </source>
</reference>
<dbReference type="InterPro" id="IPR051263">
    <property type="entry name" value="C-type_cytochrome_biogenesis"/>
</dbReference>
<keyword evidence="4 5" id="KW-0802">TPR repeat</keyword>
<keyword evidence="3" id="KW-0201">Cytochrome c-type biogenesis</keyword>
<name>A0ABQ4QWW6_9HYPH</name>
<comment type="subcellular location">
    <subcellularLocation>
        <location evidence="1">Cell envelope</location>
    </subcellularLocation>
</comment>
<keyword evidence="10" id="KW-1185">Reference proteome</keyword>
<dbReference type="InterPro" id="IPR019734">
    <property type="entry name" value="TPR_rpt"/>
</dbReference>
<feature type="region of interest" description="Disordered" evidence="6">
    <location>
        <begin position="285"/>
        <end position="331"/>
    </location>
</feature>
<feature type="repeat" description="TPR" evidence="5">
    <location>
        <begin position="167"/>
        <end position="200"/>
    </location>
</feature>
<sequence>MTAIWLIFALMTGLAVLALLWPVSRRPGLAVPGAGGEALIATETGFYKDQLREIERDAARGLLAPPEAQAARAEAARRLLRASRGDDKAAGGGAVGEPALRRRRAASAFALSTVPLVALLVYGIYGSPDLPAQPQAERLAAARGDGRDLAAAVAQIEAHLAKVPEDGRGWSVLAPIYLRSGRTEDAIKAYESALRILGEEAGRLSDYGEALVAAGDGVVSDKARAAFERALARDDKAVKARFYLARAAEQDGERDLALARYADLAAISPPEAPWLPLVRDAVGRLGGTPGPARPGEPAPAAGTATAAGTSPAGATAQAPGAAPAPGGPALSEAQRGMVRGMVEGLAQRLAAQGGTAEEWARLVRSYGVLGERPRAETALAQARTALGPDAATLAPLEAVARELGLPPAAAKAPAR</sequence>
<evidence type="ECO:0000256" key="6">
    <source>
        <dbReference type="SAM" id="MobiDB-lite"/>
    </source>
</evidence>
<dbReference type="InterPro" id="IPR011990">
    <property type="entry name" value="TPR-like_helical_dom_sf"/>
</dbReference>
<keyword evidence="7" id="KW-0472">Membrane</keyword>
<dbReference type="Pfam" id="PF23914">
    <property type="entry name" value="TPR_CcmH_CycH"/>
    <property type="match status" value="1"/>
</dbReference>
<keyword evidence="7" id="KW-0812">Transmembrane</keyword>
<evidence type="ECO:0000313" key="10">
    <source>
        <dbReference type="Proteomes" id="UP001055167"/>
    </source>
</evidence>
<feature type="compositionally biased region" description="Low complexity" evidence="6">
    <location>
        <begin position="298"/>
        <end position="329"/>
    </location>
</feature>
<dbReference type="Gene3D" id="1.25.40.10">
    <property type="entry name" value="Tetratricopeptide repeat domain"/>
    <property type="match status" value="1"/>
</dbReference>
<keyword evidence="7" id="KW-1133">Transmembrane helix</keyword>
<dbReference type="PANTHER" id="PTHR47870:SF1">
    <property type="entry name" value="CYTOCHROME C-TYPE BIOGENESIS PROTEIN CCMH"/>
    <property type="match status" value="1"/>
</dbReference>
<evidence type="ECO:0000256" key="2">
    <source>
        <dbReference type="ARBA" id="ARBA00022737"/>
    </source>
</evidence>
<dbReference type="Proteomes" id="UP001055167">
    <property type="component" value="Unassembled WGS sequence"/>
</dbReference>
<feature type="domain" description="Cytochrome c-type biogenesis protein H TPR" evidence="8">
    <location>
        <begin position="156"/>
        <end position="272"/>
    </location>
</feature>
<organism evidence="9 10">
    <name type="scientific">Methylobacterium crusticola</name>
    <dbReference type="NCBI Taxonomy" id="1697972"/>
    <lineage>
        <taxon>Bacteria</taxon>
        <taxon>Pseudomonadati</taxon>
        <taxon>Pseudomonadota</taxon>
        <taxon>Alphaproteobacteria</taxon>
        <taxon>Hyphomicrobiales</taxon>
        <taxon>Methylobacteriaceae</taxon>
        <taxon>Methylobacterium</taxon>
    </lineage>
</organism>
<reference evidence="9" key="1">
    <citation type="journal article" date="2021" name="Front. Microbiol.">
        <title>Comprehensive Comparative Genomics and Phenotyping of Methylobacterium Species.</title>
        <authorList>
            <person name="Alessa O."/>
            <person name="Ogura Y."/>
            <person name="Fujitani Y."/>
            <person name="Takami H."/>
            <person name="Hayashi T."/>
            <person name="Sahin N."/>
            <person name="Tani A."/>
        </authorList>
    </citation>
    <scope>NUCLEOTIDE SEQUENCE</scope>
    <source>
        <strain evidence="9">KCTC 52305</strain>
    </source>
</reference>
<dbReference type="PROSITE" id="PS50005">
    <property type="entry name" value="TPR"/>
    <property type="match status" value="1"/>
</dbReference>
<feature type="transmembrane region" description="Helical" evidence="7">
    <location>
        <begin position="6"/>
        <end position="23"/>
    </location>
</feature>
<evidence type="ECO:0000256" key="3">
    <source>
        <dbReference type="ARBA" id="ARBA00022748"/>
    </source>
</evidence>
<evidence type="ECO:0000256" key="4">
    <source>
        <dbReference type="ARBA" id="ARBA00022803"/>
    </source>
</evidence>
<dbReference type="NCBIfam" id="TIGR03142">
    <property type="entry name" value="cytochro_ccmI"/>
    <property type="match status" value="1"/>
</dbReference>
<evidence type="ECO:0000256" key="5">
    <source>
        <dbReference type="PROSITE-ProRule" id="PRU00339"/>
    </source>
</evidence>
<dbReference type="RefSeq" id="WP_238313171.1">
    <property type="nucleotide sequence ID" value="NZ_BPQH01000005.1"/>
</dbReference>
<accession>A0ABQ4QWW6</accession>
<dbReference type="InterPro" id="IPR017560">
    <property type="entry name" value="Cyt_c_biogenesis_CcmI"/>
</dbReference>
<dbReference type="PANTHER" id="PTHR47870">
    <property type="entry name" value="CYTOCHROME C-TYPE BIOGENESIS PROTEIN CCMH"/>
    <property type="match status" value="1"/>
</dbReference>
<comment type="caution">
    <text evidence="9">The sequence shown here is derived from an EMBL/GenBank/DDBJ whole genome shotgun (WGS) entry which is preliminary data.</text>
</comment>
<feature type="transmembrane region" description="Helical" evidence="7">
    <location>
        <begin position="105"/>
        <end position="125"/>
    </location>
</feature>
<protein>
    <recommendedName>
        <fullName evidence="8">Cytochrome c-type biogenesis protein H TPR domain-containing protein</fullName>
    </recommendedName>
</protein>
<dbReference type="SUPFAM" id="SSF48452">
    <property type="entry name" value="TPR-like"/>
    <property type="match status" value="1"/>
</dbReference>
<keyword evidence="2" id="KW-0677">Repeat</keyword>
<evidence type="ECO:0000313" key="9">
    <source>
        <dbReference type="EMBL" id="GJD49225.1"/>
    </source>
</evidence>
<proteinExistence type="predicted"/>